<dbReference type="PROSITE" id="PS51707">
    <property type="entry name" value="CYTH"/>
    <property type="match status" value="1"/>
</dbReference>
<protein>
    <submittedName>
        <fullName evidence="3">Adenylate cyclase</fullName>
    </submittedName>
</protein>
<proteinExistence type="predicted"/>
<reference evidence="3 4" key="1">
    <citation type="submission" date="2018-05" db="EMBL/GenBank/DDBJ databases">
        <title>Complete genome sequence of Massilia oculi sp. nov. CCUG 43427T (=DSM 26321T), the type strain of M. oculi, and comparison with genome sequences of other Massilia strains.</title>
        <authorList>
            <person name="Zhu B."/>
        </authorList>
    </citation>
    <scope>NUCLEOTIDE SEQUENCE [LARGE SCALE GENOMIC DNA]</scope>
    <source>
        <strain evidence="3 4">CCUG 43427</strain>
    </source>
</reference>
<evidence type="ECO:0000256" key="1">
    <source>
        <dbReference type="PIRSR" id="PIRSR016487-1"/>
    </source>
</evidence>
<dbReference type="InterPro" id="IPR033469">
    <property type="entry name" value="CYTH-like_dom_sf"/>
</dbReference>
<dbReference type="PANTHER" id="PTHR40114:SF1">
    <property type="entry name" value="SLR0698 PROTEIN"/>
    <property type="match status" value="1"/>
</dbReference>
<dbReference type="Pfam" id="PF01928">
    <property type="entry name" value="CYTH"/>
    <property type="match status" value="1"/>
</dbReference>
<feature type="active site" description="Proton acceptor" evidence="1">
    <location>
        <position position="34"/>
    </location>
</feature>
<evidence type="ECO:0000259" key="2">
    <source>
        <dbReference type="PROSITE" id="PS51707"/>
    </source>
</evidence>
<dbReference type="Proteomes" id="UP000245820">
    <property type="component" value="Chromosome"/>
</dbReference>
<accession>A0A2S2DMQ5</accession>
<organism evidence="3 4">
    <name type="scientific">Massilia oculi</name>
    <dbReference type="NCBI Taxonomy" id="945844"/>
    <lineage>
        <taxon>Bacteria</taxon>
        <taxon>Pseudomonadati</taxon>
        <taxon>Pseudomonadota</taxon>
        <taxon>Betaproteobacteria</taxon>
        <taxon>Burkholderiales</taxon>
        <taxon>Oxalobacteraceae</taxon>
        <taxon>Telluria group</taxon>
        <taxon>Massilia</taxon>
    </lineage>
</organism>
<dbReference type="EMBL" id="CP029343">
    <property type="protein sequence ID" value="AWL06607.1"/>
    <property type="molecule type" value="Genomic_DNA"/>
</dbReference>
<dbReference type="Gene3D" id="2.40.320.10">
    <property type="entry name" value="Hypothetical Protein Pfu-838710-001"/>
    <property type="match status" value="1"/>
</dbReference>
<dbReference type="PANTHER" id="PTHR40114">
    <property type="entry name" value="SLR0698 PROTEIN"/>
    <property type="match status" value="1"/>
</dbReference>
<dbReference type="InterPro" id="IPR012042">
    <property type="entry name" value="NeuTTM/CthTTM-like"/>
</dbReference>
<dbReference type="OrthoDB" id="9805588at2"/>
<gene>
    <name evidence="3" type="ORF">DIR46_20655</name>
</gene>
<dbReference type="RefSeq" id="WP_109346919.1">
    <property type="nucleotide sequence ID" value="NZ_CP029343.1"/>
</dbReference>
<name>A0A2S2DMQ5_9BURK</name>
<dbReference type="KEGG" id="mtim:DIR46_20655"/>
<keyword evidence="4" id="KW-1185">Reference proteome</keyword>
<evidence type="ECO:0000313" key="3">
    <source>
        <dbReference type="EMBL" id="AWL06607.1"/>
    </source>
</evidence>
<dbReference type="SUPFAM" id="SSF55154">
    <property type="entry name" value="CYTH-like phosphatases"/>
    <property type="match status" value="1"/>
</dbReference>
<sequence>MGVVYTHVEIERKFLVANDAWRTLGTPVLVRQGYLSSDPLRTVRVRIYGDQGFLTIKSKSEGATRGEWEYPIPLNDAAELLDRLCERPLVEKYRRRIEHAGFTWEVDEFLGENAGLVVAEIELPAEDAVFDRPDWIGQEVTGDKRYYNSNLIRSPYSTWTDTE</sequence>
<dbReference type="PIRSF" id="PIRSF016487">
    <property type="entry name" value="CYTH_UCP016487"/>
    <property type="match status" value="1"/>
</dbReference>
<evidence type="ECO:0000313" key="4">
    <source>
        <dbReference type="Proteomes" id="UP000245820"/>
    </source>
</evidence>
<dbReference type="CDD" id="cd07891">
    <property type="entry name" value="CYTH-like_CthTTM-like_1"/>
    <property type="match status" value="1"/>
</dbReference>
<dbReference type="SMART" id="SM01118">
    <property type="entry name" value="CYTH"/>
    <property type="match status" value="1"/>
</dbReference>
<dbReference type="AlphaFoldDB" id="A0A2S2DMQ5"/>
<dbReference type="InterPro" id="IPR023577">
    <property type="entry name" value="CYTH_domain"/>
</dbReference>
<feature type="domain" description="CYTH" evidence="2">
    <location>
        <begin position="7"/>
        <end position="153"/>
    </location>
</feature>